<sequence length="301" mass="34691">MSLKDKEKLQIKSIINAIHESVILDEWVDVHSFLDMLLTTPSEMEVFTIRAYLASHCEDYGFHFCKNDGWYYSDRQVITVEFTEDNADAVADENVIAWQQQIIIDKPEHIKFATHSQFAAICDLHFTGAVLIKKVQIDDTDHDWTLNHAFGHRVRWPKNFADKLALLMKDMMCGPGHEVDHSELPVTNLVYSETDSDATPDRELDAWFERITTDDSHPATITVATDLQFNRIRVEDRFGRMRLGHLEYKGKTYHFTQNGHLDVWPEGLWSLGTYFVGKKASVNCFVNELVTKLNPEEAQAQ</sequence>
<reference evidence="1 2" key="1">
    <citation type="journal article" date="2024" name="ISME J.">
        <title>Tailless and filamentous prophages are predominant in marine Vibrio.</title>
        <authorList>
            <person name="Steensen K."/>
            <person name="Seneca J."/>
            <person name="Bartlau N."/>
            <person name="Yu X.A."/>
            <person name="Hussain F.A."/>
            <person name="Polz M.F."/>
        </authorList>
    </citation>
    <scope>NUCLEOTIDE SEQUENCE [LARGE SCALE GENOMIC DNA]</scope>
    <source>
        <strain evidence="1 2">10N.239.312.F12</strain>
    </source>
</reference>
<evidence type="ECO:0000313" key="1">
    <source>
        <dbReference type="EMBL" id="MEZ8719686.1"/>
    </source>
</evidence>
<organism evidence="1 2">
    <name type="scientific">Vibrio pomeroyi</name>
    <dbReference type="NCBI Taxonomy" id="198832"/>
    <lineage>
        <taxon>Bacteria</taxon>
        <taxon>Pseudomonadati</taxon>
        <taxon>Pseudomonadota</taxon>
        <taxon>Gammaproteobacteria</taxon>
        <taxon>Vibrionales</taxon>
        <taxon>Vibrionaceae</taxon>
        <taxon>Vibrio</taxon>
    </lineage>
</organism>
<comment type="caution">
    <text evidence="1">The sequence shown here is derived from an EMBL/GenBank/DDBJ whole genome shotgun (WGS) entry which is preliminary data.</text>
</comment>
<evidence type="ECO:0000313" key="2">
    <source>
        <dbReference type="Proteomes" id="UP001570071"/>
    </source>
</evidence>
<dbReference type="Proteomes" id="UP001570071">
    <property type="component" value="Unassembled WGS sequence"/>
</dbReference>
<dbReference type="EMBL" id="JBFSSG010000001">
    <property type="protein sequence ID" value="MEZ8719686.1"/>
    <property type="molecule type" value="Genomic_DNA"/>
</dbReference>
<proteinExistence type="predicted"/>
<dbReference type="RefSeq" id="WP_269336728.1">
    <property type="nucleotide sequence ID" value="NZ_JBFSSG010000001.1"/>
</dbReference>
<accession>A0ABV4MRD0</accession>
<keyword evidence="2" id="KW-1185">Reference proteome</keyword>
<name>A0ABV4MRD0_9VIBR</name>
<protein>
    <submittedName>
        <fullName evidence="1">Uncharacterized protein</fullName>
    </submittedName>
</protein>
<gene>
    <name evidence="1" type="ORF">AB6D66_01310</name>
</gene>